<dbReference type="Proteomes" id="UP000054423">
    <property type="component" value="Unassembled WGS sequence"/>
</dbReference>
<name>W2LE05_PHYNI</name>
<dbReference type="AlphaFoldDB" id="W2LE05"/>
<protein>
    <submittedName>
        <fullName evidence="1">Uncharacterized protein</fullName>
    </submittedName>
</protein>
<accession>W2LE05</accession>
<proteinExistence type="predicted"/>
<reference evidence="1" key="1">
    <citation type="submission" date="2013-11" db="EMBL/GenBank/DDBJ databases">
        <title>The Genome Sequence of Phytophthora parasitica CHvinca01.</title>
        <authorList>
            <consortium name="The Broad Institute Genomics Platform"/>
            <person name="Russ C."/>
            <person name="Tyler B."/>
            <person name="Panabieres F."/>
            <person name="Shan W."/>
            <person name="Tripathy S."/>
            <person name="Grunwald N."/>
            <person name="Machado M."/>
            <person name="Johnson C.S."/>
            <person name="Arredondo F."/>
            <person name="Hong C."/>
            <person name="Coffey M."/>
            <person name="Young S.K."/>
            <person name="Zeng Q."/>
            <person name="Gargeya S."/>
            <person name="Fitzgerald M."/>
            <person name="Abouelleil A."/>
            <person name="Alvarado L."/>
            <person name="Chapman S.B."/>
            <person name="Gainer-Dewar J."/>
            <person name="Goldberg J."/>
            <person name="Griggs A."/>
            <person name="Gujja S."/>
            <person name="Hansen M."/>
            <person name="Howarth C."/>
            <person name="Imamovic A."/>
            <person name="Ireland A."/>
            <person name="Larimer J."/>
            <person name="McCowan C."/>
            <person name="Murphy C."/>
            <person name="Pearson M."/>
            <person name="Poon T.W."/>
            <person name="Priest M."/>
            <person name="Roberts A."/>
            <person name="Saif S."/>
            <person name="Shea T."/>
            <person name="Sykes S."/>
            <person name="Wortman J."/>
            <person name="Nusbaum C."/>
            <person name="Birren B."/>
        </authorList>
    </citation>
    <scope>NUCLEOTIDE SEQUENCE [LARGE SCALE GENOMIC DNA]</scope>
    <source>
        <strain evidence="1">CHvinca01</strain>
    </source>
</reference>
<evidence type="ECO:0000313" key="1">
    <source>
        <dbReference type="EMBL" id="ETL95641.1"/>
    </source>
</evidence>
<gene>
    <name evidence="1" type="ORF">L917_06596</name>
</gene>
<dbReference type="EMBL" id="KI679007">
    <property type="protein sequence ID" value="ETL95641.1"/>
    <property type="molecule type" value="Genomic_DNA"/>
</dbReference>
<sequence length="111" mass="13117">MTFGLLNATQIYHWLLEMPYYLREGVKFLDTSDRWDLLISNFKGSWGCRKVDYFGHRKADDSLGANPNDLASLPQLYSRFITKFSSYASIWYELWDQKINKVTRDAKEPDH</sequence>
<organism evidence="1">
    <name type="scientific">Phytophthora nicotianae</name>
    <name type="common">Potato buckeye rot agent</name>
    <name type="synonym">Phytophthora parasitica</name>
    <dbReference type="NCBI Taxonomy" id="4792"/>
    <lineage>
        <taxon>Eukaryota</taxon>
        <taxon>Sar</taxon>
        <taxon>Stramenopiles</taxon>
        <taxon>Oomycota</taxon>
        <taxon>Peronosporomycetes</taxon>
        <taxon>Peronosporales</taxon>
        <taxon>Peronosporaceae</taxon>
        <taxon>Phytophthora</taxon>
    </lineage>
</organism>